<dbReference type="Pfam" id="PF03468">
    <property type="entry name" value="XS"/>
    <property type="match status" value="1"/>
</dbReference>
<gene>
    <name evidence="2" type="ORF">CSSPTR1EN2_LOCUS13494</name>
</gene>
<dbReference type="Proteomes" id="UP001497512">
    <property type="component" value="Chromosome 2"/>
</dbReference>
<evidence type="ECO:0000313" key="3">
    <source>
        <dbReference type="Proteomes" id="UP001497512"/>
    </source>
</evidence>
<proteinExistence type="predicted"/>
<evidence type="ECO:0000259" key="1">
    <source>
        <dbReference type="Pfam" id="PF03468"/>
    </source>
</evidence>
<dbReference type="InterPro" id="IPR005380">
    <property type="entry name" value="XS_domain"/>
</dbReference>
<name>A0ABP0UAQ7_9BRYO</name>
<dbReference type="InterPro" id="IPR038588">
    <property type="entry name" value="XS_domain_sf"/>
</dbReference>
<dbReference type="EMBL" id="OZ019894">
    <property type="protein sequence ID" value="CAK9216485.1"/>
    <property type="molecule type" value="Genomic_DNA"/>
</dbReference>
<organism evidence="2 3">
    <name type="scientific">Sphagnum troendelagicum</name>
    <dbReference type="NCBI Taxonomy" id="128251"/>
    <lineage>
        <taxon>Eukaryota</taxon>
        <taxon>Viridiplantae</taxon>
        <taxon>Streptophyta</taxon>
        <taxon>Embryophyta</taxon>
        <taxon>Bryophyta</taxon>
        <taxon>Sphagnophytina</taxon>
        <taxon>Sphagnopsida</taxon>
        <taxon>Sphagnales</taxon>
        <taxon>Sphagnaceae</taxon>
        <taxon>Sphagnum</taxon>
    </lineage>
</organism>
<feature type="domain" description="XS" evidence="1">
    <location>
        <begin position="44"/>
        <end position="147"/>
    </location>
</feature>
<reference evidence="2" key="1">
    <citation type="submission" date="2024-02" db="EMBL/GenBank/DDBJ databases">
        <authorList>
            <consortium name="ELIXIR-Norway"/>
            <consortium name="Elixir Norway"/>
        </authorList>
    </citation>
    <scope>NUCLEOTIDE SEQUENCE</scope>
</reference>
<accession>A0ABP0UAQ7</accession>
<evidence type="ECO:0000313" key="2">
    <source>
        <dbReference type="EMBL" id="CAK9216485.1"/>
    </source>
</evidence>
<sequence>MEAAGKHQASLRHLKQDHKEQAQLQAERIIYLDQTIPSRVEKARFVISHMGILLNIKNTYTCADGFHQGPGQREIKHKLKIFNPQYVEIFYDQQGHLGCGVVTFNTSEVAEAFDHSFKTVQFGQQEYIEVHWHGHLGTHLYGWHATELVSSSSCQIGLLLWEC</sequence>
<protein>
    <recommendedName>
        <fullName evidence="1">XS domain-containing protein</fullName>
    </recommendedName>
</protein>
<keyword evidence="3" id="KW-1185">Reference proteome</keyword>
<dbReference type="Gene3D" id="3.30.70.2890">
    <property type="entry name" value="XS domain"/>
    <property type="match status" value="1"/>
</dbReference>